<organism evidence="1 2">
    <name type="scientific">Giesbergeria sinuosa</name>
    <dbReference type="NCBI Taxonomy" id="80883"/>
    <lineage>
        <taxon>Bacteria</taxon>
        <taxon>Pseudomonadati</taxon>
        <taxon>Pseudomonadota</taxon>
        <taxon>Betaproteobacteria</taxon>
        <taxon>Burkholderiales</taxon>
        <taxon>Comamonadaceae</taxon>
        <taxon>Giesbergeria</taxon>
    </lineage>
</organism>
<reference evidence="2" key="1">
    <citation type="journal article" date="2019" name="Int. J. Syst. Evol. Microbiol.">
        <title>The Global Catalogue of Microorganisms (GCM) 10K type strain sequencing project: providing services to taxonomists for standard genome sequencing and annotation.</title>
        <authorList>
            <consortium name="The Broad Institute Genomics Platform"/>
            <consortium name="The Broad Institute Genome Sequencing Center for Infectious Disease"/>
            <person name="Wu L."/>
            <person name="Ma J."/>
        </authorList>
    </citation>
    <scope>NUCLEOTIDE SEQUENCE [LARGE SCALE GENOMIC DNA]</scope>
    <source>
        <strain evidence="2">CCUG 49452</strain>
    </source>
</reference>
<dbReference type="Proteomes" id="UP001596001">
    <property type="component" value="Unassembled WGS sequence"/>
</dbReference>
<comment type="caution">
    <text evidence="1">The sequence shown here is derived from an EMBL/GenBank/DDBJ whole genome shotgun (WGS) entry which is preliminary data.</text>
</comment>
<dbReference type="EMBL" id="JBHSHJ010000003">
    <property type="protein sequence ID" value="MFC4788607.1"/>
    <property type="molecule type" value="Genomic_DNA"/>
</dbReference>
<evidence type="ECO:0000313" key="1">
    <source>
        <dbReference type="EMBL" id="MFC4788607.1"/>
    </source>
</evidence>
<accession>A0ABV9QFZ0</accession>
<protein>
    <submittedName>
        <fullName evidence="1">Uncharacterized protein</fullName>
    </submittedName>
</protein>
<dbReference type="RefSeq" id="WP_382431187.1">
    <property type="nucleotide sequence ID" value="NZ_JBHSHJ010000003.1"/>
</dbReference>
<gene>
    <name evidence="1" type="ORF">ACFO6X_06360</name>
</gene>
<sequence length="84" mass="9527">MIYTRDNVAHNTKVFDVMAGRWLDRVISLDTDTGVVVFCASPFKVDSRGHVETIELRFDAIHAISGGGRRPVLFHCYRHSPVLR</sequence>
<name>A0ABV9QFZ0_9BURK</name>
<proteinExistence type="predicted"/>
<evidence type="ECO:0000313" key="2">
    <source>
        <dbReference type="Proteomes" id="UP001596001"/>
    </source>
</evidence>
<keyword evidence="2" id="KW-1185">Reference proteome</keyword>